<dbReference type="InterPro" id="IPR002591">
    <property type="entry name" value="Phosphodiest/P_Trfase"/>
</dbReference>
<protein>
    <submittedName>
        <fullName evidence="1">Phosphodiesterase</fullName>
    </submittedName>
</protein>
<comment type="caution">
    <text evidence="1">The sequence shown here is derived from an EMBL/GenBank/DDBJ whole genome shotgun (WGS) entry which is preliminary data.</text>
</comment>
<dbReference type="Gene3D" id="3.40.720.10">
    <property type="entry name" value="Alkaline Phosphatase, subunit A"/>
    <property type="match status" value="1"/>
</dbReference>
<reference evidence="1 2" key="2">
    <citation type="submission" date="2018-04" db="EMBL/GenBank/DDBJ databases">
        <title>Thauera lacus sp. nov., isolated from an saline lake in Inner Mongolia, China.</title>
        <authorList>
            <person name="Liang Q.-Y."/>
        </authorList>
    </citation>
    <scope>NUCLEOTIDE SEQUENCE [LARGE SCALE GENOMIC DNA]</scope>
    <source>
        <strain evidence="1 2">D20</strain>
    </source>
</reference>
<evidence type="ECO:0000313" key="2">
    <source>
        <dbReference type="Proteomes" id="UP000241193"/>
    </source>
</evidence>
<dbReference type="Proteomes" id="UP000241193">
    <property type="component" value="Unassembled WGS sequence"/>
</dbReference>
<dbReference type="OrthoDB" id="502398at2"/>
<proteinExistence type="predicted"/>
<dbReference type="InterPro" id="IPR017850">
    <property type="entry name" value="Alkaline_phosphatase_core_sf"/>
</dbReference>
<dbReference type="SUPFAM" id="SSF53649">
    <property type="entry name" value="Alkaline phosphatase-like"/>
    <property type="match status" value="1"/>
</dbReference>
<evidence type="ECO:0000313" key="1">
    <source>
        <dbReference type="EMBL" id="PTD98208.1"/>
    </source>
</evidence>
<dbReference type="AlphaFoldDB" id="A0A2T4IKC6"/>
<reference evidence="1 2" key="1">
    <citation type="submission" date="2018-03" db="EMBL/GenBank/DDBJ databases">
        <authorList>
            <person name="Keele B.F."/>
        </authorList>
    </citation>
    <scope>NUCLEOTIDE SEQUENCE [LARGE SCALE GENOMIC DNA]</scope>
    <source>
        <strain evidence="1 2">D20</strain>
    </source>
</reference>
<keyword evidence="2" id="KW-1185">Reference proteome</keyword>
<accession>A0A2T4IKC6</accession>
<gene>
    <name evidence="1" type="ORF">C8261_00020</name>
</gene>
<name>A0A2T4IKC6_9RHOO</name>
<organism evidence="1 2">
    <name type="scientific">Pseudothauera lacus</name>
    <dbReference type="NCBI Taxonomy" id="2136175"/>
    <lineage>
        <taxon>Bacteria</taxon>
        <taxon>Pseudomonadati</taxon>
        <taxon>Pseudomonadota</taxon>
        <taxon>Betaproteobacteria</taxon>
        <taxon>Rhodocyclales</taxon>
        <taxon>Zoogloeaceae</taxon>
        <taxon>Pseudothauera</taxon>
    </lineage>
</organism>
<dbReference type="EMBL" id="PZKC01000001">
    <property type="protein sequence ID" value="PTD98208.1"/>
    <property type="molecule type" value="Genomic_DNA"/>
</dbReference>
<dbReference type="Pfam" id="PF01663">
    <property type="entry name" value="Phosphodiest"/>
    <property type="match status" value="2"/>
</dbReference>
<sequence>MTPVEYPAAGPGAEQPALLLPADAVLPDYGDGGLLGLVGGIRRWALDRHRGGAAVRVFWLIDGLGDAFLCRHGAGSRLHAHRQRALTSVFPTTTASAVTTLMTGLSPLQHGLTGWFIHDARFGGVLAPLPLERRGGGRLRAPLLLRRLFPYASLYGQLPCPSAVVAPRAIAHSPFSRRHARGARIVAHAGLDDMVVQVAAVVAALASDGGGYVHAYYDRFDALSHQHGCNAPAVVDEFARLDAAFGALLARLAGTPTEVLVSADHGFIDSPPAQCIDLAAWPEVAAMLDGPLFGERRAALCRVRAGAVDEFAAFVAGELGARAVLQPSRRLVQAGLLGPGPAHRRIAERLGTHAVLMAPGWTLQDRVDGEKPQQMLGVHGGLSADEMYVPLIHACCAGE</sequence>